<feature type="transmembrane region" description="Helical" evidence="3">
    <location>
        <begin position="114"/>
        <end position="132"/>
    </location>
</feature>
<evidence type="ECO:0000256" key="2">
    <source>
        <dbReference type="SAM" id="MobiDB-lite"/>
    </source>
</evidence>
<feature type="coiled-coil region" evidence="1">
    <location>
        <begin position="166"/>
        <end position="230"/>
    </location>
</feature>
<reference evidence="4 5" key="1">
    <citation type="journal article" date="2012" name="J. Bacteriol.">
        <title>Complete Genome Sequence of the Beer Spoilage Organism Pediococcus claussenii ATCC BAA-344T.</title>
        <authorList>
            <person name="Pittet V."/>
            <person name="Abegunde T."/>
            <person name="Marfleet T."/>
            <person name="Haakensen M."/>
            <person name="Morrow K."/>
            <person name="Jayaprakash T."/>
            <person name="Schroeder K."/>
            <person name="Trost B."/>
            <person name="Byrns S."/>
            <person name="Bergsveinson J."/>
            <person name="Kusalik A."/>
            <person name="Ziola B."/>
        </authorList>
    </citation>
    <scope>NUCLEOTIDE SEQUENCE [LARGE SCALE GENOMIC DNA]</scope>
    <source>
        <strain evidence="4 5">ATCC BAA-344</strain>
    </source>
</reference>
<dbReference type="PATRIC" id="fig|701521.8.peg.361"/>
<keyword evidence="1" id="KW-0175">Coiled coil</keyword>
<gene>
    <name evidence="4" type="ordered locus">PECL_383</name>
</gene>
<keyword evidence="3" id="KW-1133">Transmembrane helix</keyword>
<dbReference type="STRING" id="701521.PECL_383"/>
<name>G8PB62_PEDCP</name>
<organism evidence="4 5">
    <name type="scientific">Pediococcus claussenii (strain ATCC BAA-344 / DSM 14800 / JCM 18046 / KCTC 3811 / LMG 21948 / P06)</name>
    <dbReference type="NCBI Taxonomy" id="701521"/>
    <lineage>
        <taxon>Bacteria</taxon>
        <taxon>Bacillati</taxon>
        <taxon>Bacillota</taxon>
        <taxon>Bacilli</taxon>
        <taxon>Lactobacillales</taxon>
        <taxon>Lactobacillaceae</taxon>
        <taxon>Pediococcus</taxon>
    </lineage>
</organism>
<protein>
    <submittedName>
        <fullName evidence="4">Uncharacterized protein</fullName>
    </submittedName>
</protein>
<evidence type="ECO:0000256" key="3">
    <source>
        <dbReference type="SAM" id="Phobius"/>
    </source>
</evidence>
<evidence type="ECO:0000313" key="5">
    <source>
        <dbReference type="Proteomes" id="UP000005444"/>
    </source>
</evidence>
<dbReference type="EMBL" id="CP003137">
    <property type="protein sequence ID" value="AEV94691.1"/>
    <property type="molecule type" value="Genomic_DNA"/>
</dbReference>
<dbReference type="KEGG" id="pce:PECL_383"/>
<keyword evidence="3" id="KW-0472">Membrane</keyword>
<evidence type="ECO:0000313" key="4">
    <source>
        <dbReference type="EMBL" id="AEV94691.1"/>
    </source>
</evidence>
<accession>G8PB62</accession>
<dbReference type="Gene3D" id="2.60.40.10">
    <property type="entry name" value="Immunoglobulins"/>
    <property type="match status" value="1"/>
</dbReference>
<keyword evidence="5" id="KW-1185">Reference proteome</keyword>
<dbReference type="AlphaFoldDB" id="G8PB62"/>
<proteinExistence type="predicted"/>
<dbReference type="RefSeq" id="WP_014214889.1">
    <property type="nucleotide sequence ID" value="NC_016605.1"/>
</dbReference>
<sequence length="281" mass="31371">MDNQMAPQIRVVNYDIQLQLGYHQPNIIQLAGITAFDFQGNDISRQLVVDDSQVNYDSQGQYRINIRVQDSHGNQSNTWITAQITNLTNSRLQSQDNLGTAQEQPRATKKKSHWWVVVIALLVIGGVIWAFTNQIHQTNMANDTASSLSSENSSLNSASTSNSNQISELARANKELTNQLSDLKQAVTAYQQSNNRLQFEQQMNELQQKNQSLQNELNQLRQSTQAKQTSKAVAALSESINKISQAQSADEAKQTFDSTNTNNVLNQIKSDLDSIKAKLGF</sequence>
<keyword evidence="3" id="KW-0812">Transmembrane</keyword>
<dbReference type="HOGENOM" id="CLU_989895_0_0_9"/>
<dbReference type="eggNOG" id="ENOG502ZKRC">
    <property type="taxonomic scope" value="Bacteria"/>
</dbReference>
<evidence type="ECO:0000256" key="1">
    <source>
        <dbReference type="SAM" id="Coils"/>
    </source>
</evidence>
<feature type="compositionally biased region" description="Low complexity" evidence="2">
    <location>
        <begin position="144"/>
        <end position="164"/>
    </location>
</feature>
<dbReference type="InterPro" id="IPR013783">
    <property type="entry name" value="Ig-like_fold"/>
</dbReference>
<dbReference type="Proteomes" id="UP000005444">
    <property type="component" value="Chromosome"/>
</dbReference>
<feature type="region of interest" description="Disordered" evidence="2">
    <location>
        <begin position="144"/>
        <end position="166"/>
    </location>
</feature>